<protein>
    <submittedName>
        <fullName evidence="1">Uncharacterized protein</fullName>
    </submittedName>
</protein>
<evidence type="ECO:0000313" key="1">
    <source>
        <dbReference type="EMBL" id="KAJ3558832.1"/>
    </source>
</evidence>
<evidence type="ECO:0000313" key="2">
    <source>
        <dbReference type="Proteomes" id="UP001148662"/>
    </source>
</evidence>
<name>A0ACC1TEE1_9APHY</name>
<gene>
    <name evidence="1" type="ORF">NM688_g686</name>
</gene>
<dbReference type="Proteomes" id="UP001148662">
    <property type="component" value="Unassembled WGS sequence"/>
</dbReference>
<comment type="caution">
    <text evidence="1">The sequence shown here is derived from an EMBL/GenBank/DDBJ whole genome shotgun (WGS) entry which is preliminary data.</text>
</comment>
<proteinExistence type="predicted"/>
<accession>A0ACC1TEE1</accession>
<dbReference type="EMBL" id="JANHOG010000063">
    <property type="protein sequence ID" value="KAJ3558832.1"/>
    <property type="molecule type" value="Genomic_DNA"/>
</dbReference>
<keyword evidence="2" id="KW-1185">Reference proteome</keyword>
<reference evidence="1" key="1">
    <citation type="submission" date="2022-07" db="EMBL/GenBank/DDBJ databases">
        <title>Genome Sequence of Phlebia brevispora.</title>
        <authorList>
            <person name="Buettner E."/>
        </authorList>
    </citation>
    <scope>NUCLEOTIDE SEQUENCE</scope>
    <source>
        <strain evidence="1">MPL23</strain>
    </source>
</reference>
<sequence>MLCITTFVFSVLAIWNHTRRHPLLSDLEDLSSRVISITFMRPLVMATLISMVLFCVSIFDIHARVASRHGLLPWISFSHVHANLSQVNIIQSSQALELSGIEASWWIIPTSSLLFMCMAFIGLVCCVQQDSYNGRSLGKWFRSTILRRQGGGDTFIQCSRDLASHIAVTSPTSPLPVHLKSGWDASLGWDRSTKVHGKRPSLRCKIPPIPSTSSDAESDASFKASTLTYLESPTGREASALASLPSLGSTLISPGQPVVAAAPLILAPLEEGTGLSVSPANSILSSPWPRPPSTIPSTPTKLASPPALSSRPPEHHFRSPSEASLTTSLASSTISASGYLPDPDIFLHSVNTSAHRPPFQNAGVPASTLDPLPNKHVKRTASKDMLSTRSLGSSVRRAAGRKREQKTIGAPTMDAGPSHSPHQSFSSESEEYSDADSEFDEGECIVDGSPQDGVYVEARAAASDYSDEYEDEARDRKGKGKDAANGTAKHTRVHEYTKDKTKTRSEETRSWSDLDVSMVIALLSPVGNWLTGGDHVKNLFLLLLLIFYLHQLIEVPWQLYKGSRSRVSARLARKLEHATDAASEAARLALSELHALELVYLSCGVVAPFLGAMLIRYVFAAMNGVDSLSWFSTTLFVLATGLRPWSHLVSRLRDRTAHLKETVNEPEREEKNREYERQLRGMASRVEFLERIVSELKSKTARISPLQEACDDLGEAFGDMERSVLRHERKVEAARIAHGSRISAVEHSLSKLEECQRKQVAVRPAAQPGVTGLYIPIHPRIAQAITHIVELPQKLHDKALLYLASNLPQQRAIEQPSKFDIISPTITPSHTHTEALHYFNGTPLETIPEADDSDSDGTYVSEKGTTPPSSSPVLDKDRKKTVRVRSRSRSRSRSNSHPTVIRPKSFRRRAFDWTAAIVSWPYRCAMKVLILVVPLPIQKLFV</sequence>
<organism evidence="1 2">
    <name type="scientific">Phlebia brevispora</name>
    <dbReference type="NCBI Taxonomy" id="194682"/>
    <lineage>
        <taxon>Eukaryota</taxon>
        <taxon>Fungi</taxon>
        <taxon>Dikarya</taxon>
        <taxon>Basidiomycota</taxon>
        <taxon>Agaricomycotina</taxon>
        <taxon>Agaricomycetes</taxon>
        <taxon>Polyporales</taxon>
        <taxon>Meruliaceae</taxon>
        <taxon>Phlebia</taxon>
    </lineage>
</organism>